<organism evidence="1 2">
    <name type="scientific">Eumeta variegata</name>
    <name type="common">Bagworm moth</name>
    <name type="synonym">Eumeta japonica</name>
    <dbReference type="NCBI Taxonomy" id="151549"/>
    <lineage>
        <taxon>Eukaryota</taxon>
        <taxon>Metazoa</taxon>
        <taxon>Ecdysozoa</taxon>
        <taxon>Arthropoda</taxon>
        <taxon>Hexapoda</taxon>
        <taxon>Insecta</taxon>
        <taxon>Pterygota</taxon>
        <taxon>Neoptera</taxon>
        <taxon>Endopterygota</taxon>
        <taxon>Lepidoptera</taxon>
        <taxon>Glossata</taxon>
        <taxon>Ditrysia</taxon>
        <taxon>Tineoidea</taxon>
        <taxon>Psychidae</taxon>
        <taxon>Oiketicinae</taxon>
        <taxon>Eumeta</taxon>
    </lineage>
</organism>
<protein>
    <submittedName>
        <fullName evidence="1">Uncharacterized protein</fullName>
    </submittedName>
</protein>
<dbReference type="EMBL" id="BGZK01000024">
    <property type="protein sequence ID" value="GBP06991.1"/>
    <property type="molecule type" value="Genomic_DNA"/>
</dbReference>
<proteinExistence type="predicted"/>
<name>A0A4C1T158_EUMVA</name>
<accession>A0A4C1T158</accession>
<comment type="caution">
    <text evidence="1">The sequence shown here is derived from an EMBL/GenBank/DDBJ whole genome shotgun (WGS) entry which is preliminary data.</text>
</comment>
<sequence>MELNSLLKAFTAKANRVDAPAGHNISLLGARRSAHGEIKGSSALWEFHYLPEHKAERLSRRRARLSRVGHSSARRRRHFLQRLDVNG</sequence>
<evidence type="ECO:0000313" key="2">
    <source>
        <dbReference type="Proteomes" id="UP000299102"/>
    </source>
</evidence>
<reference evidence="1 2" key="1">
    <citation type="journal article" date="2019" name="Commun. Biol.">
        <title>The bagworm genome reveals a unique fibroin gene that provides high tensile strength.</title>
        <authorList>
            <person name="Kono N."/>
            <person name="Nakamura H."/>
            <person name="Ohtoshi R."/>
            <person name="Tomita M."/>
            <person name="Numata K."/>
            <person name="Arakawa K."/>
        </authorList>
    </citation>
    <scope>NUCLEOTIDE SEQUENCE [LARGE SCALE GENOMIC DNA]</scope>
</reference>
<dbReference type="Proteomes" id="UP000299102">
    <property type="component" value="Unassembled WGS sequence"/>
</dbReference>
<gene>
    <name evidence="1" type="ORF">EVAR_4423_1</name>
</gene>
<keyword evidence="2" id="KW-1185">Reference proteome</keyword>
<dbReference type="AlphaFoldDB" id="A0A4C1T158"/>
<evidence type="ECO:0000313" key="1">
    <source>
        <dbReference type="EMBL" id="GBP06991.1"/>
    </source>
</evidence>